<dbReference type="PANTHER" id="PTHR46018:SF2">
    <property type="entry name" value="ZINC PHOSPHODIESTERASE ELAC PROTEIN 1"/>
    <property type="match status" value="1"/>
</dbReference>
<gene>
    <name evidence="2" type="ORF">GJA_2750</name>
</gene>
<dbReference type="SUPFAM" id="SSF56281">
    <property type="entry name" value="Metallo-hydrolase/oxidoreductase"/>
    <property type="match status" value="1"/>
</dbReference>
<reference evidence="2 3" key="1">
    <citation type="journal article" date="2015" name="Genome Announc.">
        <title>Genome Sequence of Mushroom Soft-Rot Pathogen Janthinobacterium agaricidamnosum.</title>
        <authorList>
            <person name="Graupner K."/>
            <person name="Lackner G."/>
            <person name="Hertweck C."/>
        </authorList>
    </citation>
    <scope>NUCLEOTIDE SEQUENCE [LARGE SCALE GENOMIC DNA]</scope>
    <source>
        <strain evidence="3">NBRC 102515 / DSM 9628</strain>
    </source>
</reference>
<dbReference type="GO" id="GO:0042781">
    <property type="term" value="F:3'-tRNA processing endoribonuclease activity"/>
    <property type="evidence" value="ECO:0007669"/>
    <property type="project" value="TreeGrafter"/>
</dbReference>
<protein>
    <submittedName>
        <fullName evidence="2">Metallo-beta-lactamase superfamily protein</fullName>
    </submittedName>
</protein>
<name>W0V679_9BURK</name>
<dbReference type="InterPro" id="IPR001279">
    <property type="entry name" value="Metallo-B-lactamas"/>
</dbReference>
<dbReference type="InterPro" id="IPR036866">
    <property type="entry name" value="RibonucZ/Hydroxyglut_hydro"/>
</dbReference>
<dbReference type="SMART" id="SM00849">
    <property type="entry name" value="Lactamase_B"/>
    <property type="match status" value="1"/>
</dbReference>
<dbReference type="Gene3D" id="3.60.15.10">
    <property type="entry name" value="Ribonuclease Z/Hydroxyacylglutathione hydrolase-like"/>
    <property type="match status" value="1"/>
</dbReference>
<evidence type="ECO:0000313" key="2">
    <source>
        <dbReference type="EMBL" id="CDG83381.1"/>
    </source>
</evidence>
<dbReference type="KEGG" id="jag:GJA_2750"/>
<organism evidence="2 3">
    <name type="scientific">Janthinobacterium agaricidamnosum NBRC 102515 = DSM 9628</name>
    <dbReference type="NCBI Taxonomy" id="1349767"/>
    <lineage>
        <taxon>Bacteria</taxon>
        <taxon>Pseudomonadati</taxon>
        <taxon>Pseudomonadota</taxon>
        <taxon>Betaproteobacteria</taxon>
        <taxon>Burkholderiales</taxon>
        <taxon>Oxalobacteraceae</taxon>
        <taxon>Janthinobacterium</taxon>
    </lineage>
</organism>
<dbReference type="AlphaFoldDB" id="W0V679"/>
<feature type="domain" description="Metallo-beta-lactamase" evidence="1">
    <location>
        <begin position="92"/>
        <end position="304"/>
    </location>
</feature>
<proteinExistence type="predicted"/>
<keyword evidence="3" id="KW-1185">Reference proteome</keyword>
<evidence type="ECO:0000313" key="3">
    <source>
        <dbReference type="Proteomes" id="UP000027604"/>
    </source>
</evidence>
<dbReference type="Pfam" id="PF00753">
    <property type="entry name" value="Lactamase_B"/>
    <property type="match status" value="1"/>
</dbReference>
<dbReference type="PATRIC" id="fig|1349767.4.peg.4477"/>
<accession>W0V679</accession>
<dbReference type="STRING" id="1349767.GJA_2750"/>
<dbReference type="Proteomes" id="UP000027604">
    <property type="component" value="Chromosome I"/>
</dbReference>
<dbReference type="PANTHER" id="PTHR46018">
    <property type="entry name" value="ZINC PHOSPHODIESTERASE ELAC PROTEIN 1"/>
    <property type="match status" value="1"/>
</dbReference>
<dbReference type="HOGENOM" id="CLU_031317_0_3_4"/>
<dbReference type="eggNOG" id="COG1234">
    <property type="taxonomic scope" value="Bacteria"/>
</dbReference>
<evidence type="ECO:0000259" key="1">
    <source>
        <dbReference type="SMART" id="SM00849"/>
    </source>
</evidence>
<dbReference type="EMBL" id="HG322949">
    <property type="protein sequence ID" value="CDG83381.1"/>
    <property type="molecule type" value="Genomic_DNA"/>
</dbReference>
<sequence>MPKPAIHGTAECLGAAMSNISHKQENIIDIMQRAITRRPPRRRAGLRAALMVAALFAMSGASAAQDAPPASAALELLVLGSGGPGATGRAGAAYSVLLDGKPRILVDAGPGAFVRAGEARLPFADMDIVLLTHLHADHAGGLPGLIKARAVSACGKIAFHVFGPSASKGGQTREGDVDAAFPSTSRFIDLMFGKQGAFSYLRDFSAPVTFKTTDLFTHPKAGAAPLIIVNQDGLVIRAIAGHHRDAPAVIYRIDYKGKSITFSGDIDPLGHAALRSIAKDSQLLVLNAVVLDPPKSPQVLYTLHTAPQDIGRIASDAGVGGLLLSHISPVIDAQREAVTASIRQAYQGPVQFAEDGLRVPLTRP</sequence>